<accession>A0A846WVL8</accession>
<dbReference type="AlphaFoldDB" id="A0A846WVL8"/>
<proteinExistence type="predicted"/>
<keyword evidence="3" id="KW-0378">Hydrolase</keyword>
<dbReference type="Gene3D" id="3.40.50.1110">
    <property type="entry name" value="SGNH hydrolase"/>
    <property type="match status" value="1"/>
</dbReference>
<dbReference type="InterPro" id="IPR036514">
    <property type="entry name" value="SGNH_hydro_sf"/>
</dbReference>
<name>A0A846WVL8_9ACTN</name>
<keyword evidence="1" id="KW-0732">Signal</keyword>
<comment type="caution">
    <text evidence="3">The sequence shown here is derived from an EMBL/GenBank/DDBJ whole genome shotgun (WGS) entry which is preliminary data.</text>
</comment>
<dbReference type="Proteomes" id="UP000582646">
    <property type="component" value="Unassembled WGS sequence"/>
</dbReference>
<organism evidence="3 4">
    <name type="scientific">Tsukamurella spumae</name>
    <dbReference type="NCBI Taxonomy" id="44753"/>
    <lineage>
        <taxon>Bacteria</taxon>
        <taxon>Bacillati</taxon>
        <taxon>Actinomycetota</taxon>
        <taxon>Actinomycetes</taxon>
        <taxon>Mycobacteriales</taxon>
        <taxon>Tsukamurellaceae</taxon>
        <taxon>Tsukamurella</taxon>
    </lineage>
</organism>
<dbReference type="InterPro" id="IPR013830">
    <property type="entry name" value="SGNH_hydro"/>
</dbReference>
<dbReference type="EMBL" id="JAAXOQ010000002">
    <property type="protein sequence ID" value="NKY17063.1"/>
    <property type="molecule type" value="Genomic_DNA"/>
</dbReference>
<reference evidence="3 4" key="1">
    <citation type="submission" date="2020-04" db="EMBL/GenBank/DDBJ databases">
        <title>MicrobeNet Type strains.</title>
        <authorList>
            <person name="Nicholson A.C."/>
        </authorList>
    </citation>
    <scope>NUCLEOTIDE SEQUENCE [LARGE SCALE GENOMIC DNA]</scope>
    <source>
        <strain evidence="3 4">DSM 44113</strain>
    </source>
</reference>
<dbReference type="CDD" id="cd00229">
    <property type="entry name" value="SGNH_hydrolase"/>
    <property type="match status" value="1"/>
</dbReference>
<evidence type="ECO:0000313" key="4">
    <source>
        <dbReference type="Proteomes" id="UP000582646"/>
    </source>
</evidence>
<sequence>MLALRNRRHLRRFGYGVALGAGIAIAPFAIAAASADAGPGHGGGVNTTGAQPVAAQGIAHAQQAKPVALAKPAVRVAPRVAPAGGSSAPRIQAAVDRRPVVVIGASVSAGKEVPSVDAYPRQVRAISGRPVLVSARSGAGYADGSMAQLTRAADLPRANPSLVVLQAGTNDVGASPGVVAGQVRQVVSTVRRQAPGAKIAVVTVFPSIHNGAAARSTDAAIIGAARAVDPSVAVISPLNEGWTYRAAADGHPGIAAHERLAERVSALA</sequence>
<evidence type="ECO:0000313" key="3">
    <source>
        <dbReference type="EMBL" id="NKY17063.1"/>
    </source>
</evidence>
<dbReference type="GO" id="GO:0016787">
    <property type="term" value="F:hydrolase activity"/>
    <property type="evidence" value="ECO:0007669"/>
    <property type="project" value="UniProtKB-KW"/>
</dbReference>
<protein>
    <submittedName>
        <fullName evidence="3">SGNH/GDSL hydrolase family protein</fullName>
    </submittedName>
</protein>
<feature type="domain" description="SGNH hydrolase-type esterase" evidence="2">
    <location>
        <begin position="102"/>
        <end position="257"/>
    </location>
</feature>
<dbReference type="RefSeq" id="WP_168544189.1">
    <property type="nucleotide sequence ID" value="NZ_BAAAKS010000025.1"/>
</dbReference>
<keyword evidence="4" id="KW-1185">Reference proteome</keyword>
<evidence type="ECO:0000259" key="2">
    <source>
        <dbReference type="Pfam" id="PF13472"/>
    </source>
</evidence>
<gene>
    <name evidence="3" type="ORF">HF999_01555</name>
</gene>
<feature type="signal peptide" evidence="1">
    <location>
        <begin position="1"/>
        <end position="31"/>
    </location>
</feature>
<dbReference type="Pfam" id="PF13472">
    <property type="entry name" value="Lipase_GDSL_2"/>
    <property type="match status" value="1"/>
</dbReference>
<feature type="chain" id="PRO_5032596635" evidence="1">
    <location>
        <begin position="32"/>
        <end position="268"/>
    </location>
</feature>
<dbReference type="SUPFAM" id="SSF52266">
    <property type="entry name" value="SGNH hydrolase"/>
    <property type="match status" value="1"/>
</dbReference>
<evidence type="ECO:0000256" key="1">
    <source>
        <dbReference type="SAM" id="SignalP"/>
    </source>
</evidence>